<name>A0AAU7M097_9BURK</name>
<dbReference type="GO" id="GO:0006749">
    <property type="term" value="P:glutathione metabolic process"/>
    <property type="evidence" value="ECO:0007669"/>
    <property type="project" value="TreeGrafter"/>
</dbReference>
<dbReference type="Pfam" id="PF05378">
    <property type="entry name" value="Hydant_A_N"/>
    <property type="match status" value="1"/>
</dbReference>
<dbReference type="InterPro" id="IPR002821">
    <property type="entry name" value="Hydantoinase_A"/>
</dbReference>
<evidence type="ECO:0000259" key="3">
    <source>
        <dbReference type="Pfam" id="PF19278"/>
    </source>
</evidence>
<dbReference type="InterPro" id="IPR045079">
    <property type="entry name" value="Oxoprolinase-like"/>
</dbReference>
<dbReference type="GO" id="GO:0005829">
    <property type="term" value="C:cytosol"/>
    <property type="evidence" value="ECO:0007669"/>
    <property type="project" value="TreeGrafter"/>
</dbReference>
<gene>
    <name evidence="4" type="ORF">ABLV49_25155</name>
</gene>
<dbReference type="Pfam" id="PF01968">
    <property type="entry name" value="Hydantoinase_A"/>
    <property type="match status" value="1"/>
</dbReference>
<evidence type="ECO:0000259" key="2">
    <source>
        <dbReference type="Pfam" id="PF05378"/>
    </source>
</evidence>
<feature type="domain" description="Hydantoinase/oxoprolinase N-terminal" evidence="2">
    <location>
        <begin position="3"/>
        <end position="189"/>
    </location>
</feature>
<organism evidence="4">
    <name type="scientific">Polaromonas hydrogenivorans</name>
    <dbReference type="NCBI Taxonomy" id="335476"/>
    <lineage>
        <taxon>Bacteria</taxon>
        <taxon>Pseudomonadati</taxon>
        <taxon>Pseudomonadota</taxon>
        <taxon>Betaproteobacteria</taxon>
        <taxon>Burkholderiales</taxon>
        <taxon>Comamonadaceae</taxon>
        <taxon>Polaromonas</taxon>
    </lineage>
</organism>
<accession>A0AAU7M097</accession>
<reference evidence="4" key="1">
    <citation type="submission" date="2024-05" db="EMBL/GenBank/DDBJ databases">
        <authorList>
            <person name="Bunk B."/>
            <person name="Swiderski J."/>
            <person name="Sproer C."/>
            <person name="Thiel V."/>
        </authorList>
    </citation>
    <scope>NUCLEOTIDE SEQUENCE</scope>
    <source>
        <strain evidence="4">DSM 17735</strain>
        <plasmid evidence="4">p4</plasmid>
    </source>
</reference>
<dbReference type="PANTHER" id="PTHR11365">
    <property type="entry name" value="5-OXOPROLINASE RELATED"/>
    <property type="match status" value="1"/>
</dbReference>
<dbReference type="PANTHER" id="PTHR11365:SF23">
    <property type="entry name" value="HYPOTHETICAL 5-OXOPROLINASE (EUROFUNG)-RELATED"/>
    <property type="match status" value="1"/>
</dbReference>
<evidence type="ECO:0000313" key="4">
    <source>
        <dbReference type="EMBL" id="XBP73246.1"/>
    </source>
</evidence>
<dbReference type="InterPro" id="IPR008040">
    <property type="entry name" value="Hydant_A_N"/>
</dbReference>
<dbReference type="SUPFAM" id="SSF53067">
    <property type="entry name" value="Actin-like ATPase domain"/>
    <property type="match status" value="1"/>
</dbReference>
<sequence>MARIGVDVGGTFTDLVLEAEDKNGEGKAVFLHKVASTPADQSEGVLKGVLEICNIAGISPSDVRMIVHGTTVATNITIEHNGAEVGMLTTRGFRDILHIGRHKRPHNFSLQFDVPWQSKPLVKRRNRIPITERLLPPSGTIDQALDENEVRAAAECLKSRGIYSVIICFMYSFLNDAHEQRAKAIVREVMPDAYVSCSSEIANVMREYERFSTTAMNAFVGPKTSHYLRNLERKLGSAGLSPHLRIMQSNGGVSTVDKCSREAVTILMSGLAGGVMGGRWLGEISDTPNIITVDIGGTSADFSTIPDGQVKVMNPRDTYVGAYPVLSPMIDVVTMGAGGGSIAYIDEGGAFRVGPRSAGAAPGPACYGRGGTEPTVTDAQVVLGRLDPDHFLGGDLAIDAELARQAIRTHISEPLNITVEQAALGIIRILNSNMSLTIRANSVAKGYDPREFSLAAYGGAGPLNGVALAEAVSAKEVLVPPAPGITAAIGLLETDMQYEFARSVLLVLKNVQQASLDRVNCAIDELTRFCQDSLQADGVPADKQSYQRIAECRYHGQGFELRADIPDGPLTLENLDAVKQNFHEQHRRDYGWAFSDVDVEIVTVRIVGTAKTPRLRWPDIEVATTSDISPALMYERPTTFDDGKTYATPRYARPRLKSGHEVAGPAILIQHDSTTLVPPGYVARVGISGTLKINRITA</sequence>
<feature type="domain" description="Acetophenone carboxylase-like C-terminal" evidence="3">
    <location>
        <begin position="513"/>
        <end position="683"/>
    </location>
</feature>
<dbReference type="EMBL" id="CP157679">
    <property type="protein sequence ID" value="XBP73246.1"/>
    <property type="molecule type" value="Genomic_DNA"/>
</dbReference>
<dbReference type="GO" id="GO:0017168">
    <property type="term" value="F:5-oxoprolinase (ATP-hydrolyzing) activity"/>
    <property type="evidence" value="ECO:0007669"/>
    <property type="project" value="TreeGrafter"/>
</dbReference>
<dbReference type="InterPro" id="IPR049517">
    <property type="entry name" value="ACX-like_C"/>
</dbReference>
<keyword evidence="4" id="KW-0614">Plasmid</keyword>
<proteinExistence type="predicted"/>
<feature type="domain" description="Hydantoinase A/oxoprolinase" evidence="1">
    <location>
        <begin position="210"/>
        <end position="497"/>
    </location>
</feature>
<dbReference type="RefSeq" id="WP_349283318.1">
    <property type="nucleotide sequence ID" value="NZ_CBCSCU010000015.1"/>
</dbReference>
<dbReference type="InterPro" id="IPR043129">
    <property type="entry name" value="ATPase_NBD"/>
</dbReference>
<dbReference type="AlphaFoldDB" id="A0AAU7M097"/>
<evidence type="ECO:0000259" key="1">
    <source>
        <dbReference type="Pfam" id="PF01968"/>
    </source>
</evidence>
<dbReference type="Pfam" id="PF19278">
    <property type="entry name" value="Hydant_A_C"/>
    <property type="match status" value="1"/>
</dbReference>
<protein>
    <submittedName>
        <fullName evidence="4">Hydantoinase/oxoprolinase family protein</fullName>
    </submittedName>
</protein>
<geneLocation type="plasmid" evidence="4">
    <name>p4</name>
</geneLocation>